<dbReference type="Proteomes" id="UP001367508">
    <property type="component" value="Unassembled WGS sequence"/>
</dbReference>
<dbReference type="AlphaFoldDB" id="A0AAN9LLU9"/>
<protein>
    <submittedName>
        <fullName evidence="2">Uncharacterized protein</fullName>
    </submittedName>
</protein>
<evidence type="ECO:0000256" key="1">
    <source>
        <dbReference type="SAM" id="MobiDB-lite"/>
    </source>
</evidence>
<sequence>MGSEDGGCWKRTSSVVVGVREQGVASDLVRRGGSVQRRAQPETSGRAPERCVAMEVTGVGSEEHGQVGNRRLPSPEAMNGGCCHPRLRLCTQGRRAEPTADAGKRRFRRAYPNHVRSSCKTQFNFRLRPCIPERGTWLGGWCTYGQSPGRAFETQGSLFPFFSSIFAQK</sequence>
<evidence type="ECO:0000313" key="2">
    <source>
        <dbReference type="EMBL" id="KAK7338500.1"/>
    </source>
</evidence>
<comment type="caution">
    <text evidence="2">The sequence shown here is derived from an EMBL/GenBank/DDBJ whole genome shotgun (WGS) entry which is preliminary data.</text>
</comment>
<gene>
    <name evidence="2" type="ORF">VNO77_19111</name>
</gene>
<feature type="region of interest" description="Disordered" evidence="1">
    <location>
        <begin position="29"/>
        <end position="48"/>
    </location>
</feature>
<name>A0AAN9LLU9_CANGL</name>
<evidence type="ECO:0000313" key="3">
    <source>
        <dbReference type="Proteomes" id="UP001367508"/>
    </source>
</evidence>
<reference evidence="2 3" key="1">
    <citation type="submission" date="2024-01" db="EMBL/GenBank/DDBJ databases">
        <title>The genomes of 5 underutilized Papilionoideae crops provide insights into root nodulation and disease resistanc.</title>
        <authorList>
            <person name="Jiang F."/>
        </authorList>
    </citation>
    <scope>NUCLEOTIDE SEQUENCE [LARGE SCALE GENOMIC DNA]</scope>
    <source>
        <strain evidence="2">LVBAO_FW01</strain>
        <tissue evidence="2">Leaves</tissue>
    </source>
</reference>
<proteinExistence type="predicted"/>
<accession>A0AAN9LLU9</accession>
<organism evidence="2 3">
    <name type="scientific">Canavalia gladiata</name>
    <name type="common">Sword bean</name>
    <name type="synonym">Dolichos gladiatus</name>
    <dbReference type="NCBI Taxonomy" id="3824"/>
    <lineage>
        <taxon>Eukaryota</taxon>
        <taxon>Viridiplantae</taxon>
        <taxon>Streptophyta</taxon>
        <taxon>Embryophyta</taxon>
        <taxon>Tracheophyta</taxon>
        <taxon>Spermatophyta</taxon>
        <taxon>Magnoliopsida</taxon>
        <taxon>eudicotyledons</taxon>
        <taxon>Gunneridae</taxon>
        <taxon>Pentapetalae</taxon>
        <taxon>rosids</taxon>
        <taxon>fabids</taxon>
        <taxon>Fabales</taxon>
        <taxon>Fabaceae</taxon>
        <taxon>Papilionoideae</taxon>
        <taxon>50 kb inversion clade</taxon>
        <taxon>NPAAA clade</taxon>
        <taxon>indigoferoid/millettioid clade</taxon>
        <taxon>Phaseoleae</taxon>
        <taxon>Canavalia</taxon>
    </lineage>
</organism>
<dbReference type="EMBL" id="JAYMYQ010000004">
    <property type="protein sequence ID" value="KAK7338500.1"/>
    <property type="molecule type" value="Genomic_DNA"/>
</dbReference>
<keyword evidence="3" id="KW-1185">Reference proteome</keyword>